<organism evidence="11">
    <name type="scientific">freshwater metagenome</name>
    <dbReference type="NCBI Taxonomy" id="449393"/>
    <lineage>
        <taxon>unclassified sequences</taxon>
        <taxon>metagenomes</taxon>
        <taxon>ecological metagenomes</taxon>
    </lineage>
</organism>
<name>A0A6J6NC48_9ZZZZ</name>
<evidence type="ECO:0000256" key="5">
    <source>
        <dbReference type="ARBA" id="ARBA00022927"/>
    </source>
</evidence>
<evidence type="ECO:0000256" key="9">
    <source>
        <dbReference type="SAM" id="Phobius"/>
    </source>
</evidence>
<dbReference type="GO" id="GO:0005886">
    <property type="term" value="C:plasma membrane"/>
    <property type="evidence" value="ECO:0007669"/>
    <property type="project" value="UniProtKB-SubCell"/>
</dbReference>
<dbReference type="PANTHER" id="PTHR42982">
    <property type="entry name" value="SEC-INDEPENDENT PROTEIN TRANSLOCASE PROTEIN TATA"/>
    <property type="match status" value="1"/>
</dbReference>
<evidence type="ECO:0000313" key="12">
    <source>
        <dbReference type="EMBL" id="CAB4841738.1"/>
    </source>
</evidence>
<dbReference type="PANTHER" id="PTHR42982:SF8">
    <property type="entry name" value="SEC-INDEPENDENT PROTEIN TRANSLOCASE PROTEIN TATA"/>
    <property type="match status" value="1"/>
</dbReference>
<keyword evidence="2" id="KW-0813">Transport</keyword>
<dbReference type="InterPro" id="IPR006312">
    <property type="entry name" value="TatA/E"/>
</dbReference>
<proteinExistence type="inferred from homology"/>
<evidence type="ECO:0000256" key="2">
    <source>
        <dbReference type="ARBA" id="ARBA00022448"/>
    </source>
</evidence>
<accession>A0A6J6NC48</accession>
<keyword evidence="8 9" id="KW-0472">Membrane</keyword>
<evidence type="ECO:0000313" key="11">
    <source>
        <dbReference type="EMBL" id="CAB4683706.1"/>
    </source>
</evidence>
<keyword evidence="4 9" id="KW-0812">Transmembrane</keyword>
<dbReference type="Gene3D" id="1.20.5.3310">
    <property type="match status" value="1"/>
</dbReference>
<protein>
    <submittedName>
        <fullName evidence="11">Unannotated protein</fullName>
    </submittedName>
</protein>
<keyword evidence="3" id="KW-1003">Cell membrane</keyword>
<sequence length="57" mass="6379">MGLERPGTWVVLIVVVVVLFGAKRLPDSAKALGRSLKIFRNEIKDQDPKKESDNSEQ</sequence>
<dbReference type="InterPro" id="IPR003369">
    <property type="entry name" value="TatA/B/E"/>
</dbReference>
<dbReference type="EMBL" id="CAEZXN010000002">
    <property type="protein sequence ID" value="CAB4683706.1"/>
    <property type="molecule type" value="Genomic_DNA"/>
</dbReference>
<dbReference type="HAMAP" id="MF_00236">
    <property type="entry name" value="TatA_E"/>
    <property type="match status" value="1"/>
</dbReference>
<dbReference type="GO" id="GO:0043953">
    <property type="term" value="P:protein transport by the Tat complex"/>
    <property type="evidence" value="ECO:0007669"/>
    <property type="project" value="InterPro"/>
</dbReference>
<reference evidence="11" key="1">
    <citation type="submission" date="2020-05" db="EMBL/GenBank/DDBJ databases">
        <authorList>
            <person name="Chiriac C."/>
            <person name="Salcher M."/>
            <person name="Ghai R."/>
            <person name="Kavagutti S V."/>
        </authorList>
    </citation>
    <scope>NUCLEOTIDE SEQUENCE</scope>
</reference>
<feature type="transmembrane region" description="Helical" evidence="9">
    <location>
        <begin position="6"/>
        <end position="22"/>
    </location>
</feature>
<evidence type="ECO:0000256" key="8">
    <source>
        <dbReference type="ARBA" id="ARBA00023136"/>
    </source>
</evidence>
<dbReference type="NCBIfam" id="TIGR01411">
    <property type="entry name" value="tatAE"/>
    <property type="match status" value="1"/>
</dbReference>
<keyword evidence="7" id="KW-0811">Translocation</keyword>
<dbReference type="AlphaFoldDB" id="A0A6J6NC48"/>
<evidence type="ECO:0000313" key="10">
    <source>
        <dbReference type="EMBL" id="CAB4675454.1"/>
    </source>
</evidence>
<evidence type="ECO:0000256" key="4">
    <source>
        <dbReference type="ARBA" id="ARBA00022692"/>
    </source>
</evidence>
<evidence type="ECO:0000256" key="7">
    <source>
        <dbReference type="ARBA" id="ARBA00023010"/>
    </source>
</evidence>
<evidence type="ECO:0000256" key="3">
    <source>
        <dbReference type="ARBA" id="ARBA00022475"/>
    </source>
</evidence>
<keyword evidence="5" id="KW-0653">Protein transport</keyword>
<dbReference type="EMBL" id="CAFBAA010000007">
    <property type="protein sequence ID" value="CAB4841738.1"/>
    <property type="molecule type" value="Genomic_DNA"/>
</dbReference>
<evidence type="ECO:0000256" key="6">
    <source>
        <dbReference type="ARBA" id="ARBA00022989"/>
    </source>
</evidence>
<evidence type="ECO:0000256" key="1">
    <source>
        <dbReference type="ARBA" id="ARBA00004162"/>
    </source>
</evidence>
<comment type="subcellular location">
    <subcellularLocation>
        <location evidence="1">Cell membrane</location>
        <topology evidence="1">Single-pass membrane protein</topology>
    </subcellularLocation>
</comment>
<gene>
    <name evidence="10" type="ORF">UFOPK2342_00745</name>
    <name evidence="11" type="ORF">UFOPK2423_00118</name>
    <name evidence="12" type="ORF">UFOPK3266_00466</name>
</gene>
<keyword evidence="6 9" id="KW-1133">Transmembrane helix</keyword>
<dbReference type="EMBL" id="CAEZXB010000010">
    <property type="protein sequence ID" value="CAB4675454.1"/>
    <property type="molecule type" value="Genomic_DNA"/>
</dbReference>
<dbReference type="Pfam" id="PF02416">
    <property type="entry name" value="TatA_B_E"/>
    <property type="match status" value="1"/>
</dbReference>